<name>A0ACC2GZU9_DALPE</name>
<dbReference type="Proteomes" id="UP001157502">
    <property type="component" value="Chromosome 7"/>
</dbReference>
<evidence type="ECO:0000313" key="2">
    <source>
        <dbReference type="Proteomes" id="UP001157502"/>
    </source>
</evidence>
<protein>
    <submittedName>
        <fullName evidence="1">Uncharacterized protein</fullName>
    </submittedName>
</protein>
<evidence type="ECO:0000313" key="1">
    <source>
        <dbReference type="EMBL" id="KAJ8009299.1"/>
    </source>
</evidence>
<reference evidence="1" key="1">
    <citation type="submission" date="2021-05" db="EMBL/GenBank/DDBJ databases">
        <authorList>
            <person name="Pan Q."/>
            <person name="Jouanno E."/>
            <person name="Zahm M."/>
            <person name="Klopp C."/>
            <person name="Cabau C."/>
            <person name="Louis A."/>
            <person name="Berthelot C."/>
            <person name="Parey E."/>
            <person name="Roest Crollius H."/>
            <person name="Montfort J."/>
            <person name="Robinson-Rechavi M."/>
            <person name="Bouchez O."/>
            <person name="Lampietro C."/>
            <person name="Lopez Roques C."/>
            <person name="Donnadieu C."/>
            <person name="Postlethwait J."/>
            <person name="Bobe J."/>
            <person name="Dillon D."/>
            <person name="Chandos A."/>
            <person name="von Hippel F."/>
            <person name="Guiguen Y."/>
        </authorList>
    </citation>
    <scope>NUCLEOTIDE SEQUENCE</scope>
    <source>
        <strain evidence="1">YG-Jan2019</strain>
    </source>
</reference>
<sequence>MSPAVSLDRSRGKLAEREEEGRSGKIHPGGHRQGAKERSNSQRANEKTKDGRRRLLCETAGATRGLSPLVALEVNRHALARRDETGEPHQSSSQSNPLSLHPAPKLRATMPRGAL</sequence>
<accession>A0ACC2GZU9</accession>
<comment type="caution">
    <text evidence="1">The sequence shown here is derived from an EMBL/GenBank/DDBJ whole genome shotgun (WGS) entry which is preliminary data.</text>
</comment>
<proteinExistence type="predicted"/>
<keyword evidence="2" id="KW-1185">Reference proteome</keyword>
<dbReference type="EMBL" id="CM055734">
    <property type="protein sequence ID" value="KAJ8009299.1"/>
    <property type="molecule type" value="Genomic_DNA"/>
</dbReference>
<organism evidence="1 2">
    <name type="scientific">Dallia pectoralis</name>
    <name type="common">Alaska blackfish</name>
    <dbReference type="NCBI Taxonomy" id="75939"/>
    <lineage>
        <taxon>Eukaryota</taxon>
        <taxon>Metazoa</taxon>
        <taxon>Chordata</taxon>
        <taxon>Craniata</taxon>
        <taxon>Vertebrata</taxon>
        <taxon>Euteleostomi</taxon>
        <taxon>Actinopterygii</taxon>
        <taxon>Neopterygii</taxon>
        <taxon>Teleostei</taxon>
        <taxon>Protacanthopterygii</taxon>
        <taxon>Esociformes</taxon>
        <taxon>Umbridae</taxon>
        <taxon>Dallia</taxon>
    </lineage>
</organism>
<gene>
    <name evidence="1" type="ORF">DPEC_G00087450</name>
</gene>